<dbReference type="EMBL" id="JAHHUM010001738">
    <property type="protein sequence ID" value="KAK5609688.1"/>
    <property type="molecule type" value="Genomic_DNA"/>
</dbReference>
<name>A0AAV9RL34_9TELE</name>
<sequence length="139" mass="15506">MFRVVVLQKVNRHPSLQFSAASNNFASRIVLNLAPLTSFPLPAEEKHPHSMTLPPPCVTEGMVCSLQGGKQPLLIQFSSIQFYVYSANSHGDESHSTLQIQNGQSQFDRIIQISSQIHTFQLILTIKQCSQIQFIVKIG</sequence>
<organism evidence="1 2">
    <name type="scientific">Crenichthys baileyi</name>
    <name type="common">White River springfish</name>
    <dbReference type="NCBI Taxonomy" id="28760"/>
    <lineage>
        <taxon>Eukaryota</taxon>
        <taxon>Metazoa</taxon>
        <taxon>Chordata</taxon>
        <taxon>Craniata</taxon>
        <taxon>Vertebrata</taxon>
        <taxon>Euteleostomi</taxon>
        <taxon>Actinopterygii</taxon>
        <taxon>Neopterygii</taxon>
        <taxon>Teleostei</taxon>
        <taxon>Neoteleostei</taxon>
        <taxon>Acanthomorphata</taxon>
        <taxon>Ovalentaria</taxon>
        <taxon>Atherinomorphae</taxon>
        <taxon>Cyprinodontiformes</taxon>
        <taxon>Goodeidae</taxon>
        <taxon>Crenichthys</taxon>
    </lineage>
</organism>
<dbReference type="Proteomes" id="UP001311232">
    <property type="component" value="Unassembled WGS sequence"/>
</dbReference>
<dbReference type="AlphaFoldDB" id="A0AAV9RL34"/>
<comment type="caution">
    <text evidence="1">The sequence shown here is derived from an EMBL/GenBank/DDBJ whole genome shotgun (WGS) entry which is preliminary data.</text>
</comment>
<reference evidence="1 2" key="1">
    <citation type="submission" date="2021-06" db="EMBL/GenBank/DDBJ databases">
        <authorList>
            <person name="Palmer J.M."/>
        </authorList>
    </citation>
    <scope>NUCLEOTIDE SEQUENCE [LARGE SCALE GENOMIC DNA]</scope>
    <source>
        <strain evidence="1 2">MEX-2019</strain>
        <tissue evidence="1">Muscle</tissue>
    </source>
</reference>
<accession>A0AAV9RL34</accession>
<evidence type="ECO:0000313" key="1">
    <source>
        <dbReference type="EMBL" id="KAK5609688.1"/>
    </source>
</evidence>
<keyword evidence="2" id="KW-1185">Reference proteome</keyword>
<proteinExistence type="predicted"/>
<protein>
    <submittedName>
        <fullName evidence="1">Uncharacterized protein</fullName>
    </submittedName>
</protein>
<evidence type="ECO:0000313" key="2">
    <source>
        <dbReference type="Proteomes" id="UP001311232"/>
    </source>
</evidence>
<gene>
    <name evidence="1" type="ORF">CRENBAI_026233</name>
</gene>